<protein>
    <submittedName>
        <fullName evidence="2">Uncharacterized protein</fullName>
    </submittedName>
</protein>
<reference evidence="2" key="1">
    <citation type="submission" date="2023-06" db="EMBL/GenBank/DDBJ databases">
        <title>Genome-scale phylogeny and comparative genomics of the fungal order Sordariales.</title>
        <authorList>
            <consortium name="Lawrence Berkeley National Laboratory"/>
            <person name="Hensen N."/>
            <person name="Bonometti L."/>
            <person name="Westerberg I."/>
            <person name="Brannstrom I.O."/>
            <person name="Guillou S."/>
            <person name="Cros-Aarteil S."/>
            <person name="Calhoun S."/>
            <person name="Haridas S."/>
            <person name="Kuo A."/>
            <person name="Mondo S."/>
            <person name="Pangilinan J."/>
            <person name="Riley R."/>
            <person name="LaButti K."/>
            <person name="Andreopoulos B."/>
            <person name="Lipzen A."/>
            <person name="Chen C."/>
            <person name="Yanf M."/>
            <person name="Daum C."/>
            <person name="Ng V."/>
            <person name="Clum A."/>
            <person name="Steindorff A."/>
            <person name="Ohm R."/>
            <person name="Martin F."/>
            <person name="Silar P."/>
            <person name="Natvig D."/>
            <person name="Lalanne C."/>
            <person name="Gautier V."/>
            <person name="Ament-velasquez S.L."/>
            <person name="Kruys A."/>
            <person name="Hutchinson M.I."/>
            <person name="Powell A.J."/>
            <person name="Barry K."/>
            <person name="Miller A.N."/>
            <person name="Grigoriev I.V."/>
            <person name="Debuchy R."/>
            <person name="Gladieux P."/>
            <person name="Thoren M.H."/>
            <person name="Johannesson H."/>
        </authorList>
    </citation>
    <scope>NUCLEOTIDE SEQUENCE</scope>
    <source>
        <strain evidence="2">SMH3391-2</strain>
    </source>
</reference>
<keyword evidence="1" id="KW-0812">Transmembrane</keyword>
<keyword evidence="1" id="KW-1133">Transmembrane helix</keyword>
<accession>A0AA40C951</accession>
<name>A0AA40C951_9PEZI</name>
<keyword evidence="1" id="KW-0472">Membrane</keyword>
<comment type="caution">
    <text evidence="2">The sequence shown here is derived from an EMBL/GenBank/DDBJ whole genome shotgun (WGS) entry which is preliminary data.</text>
</comment>
<evidence type="ECO:0000256" key="1">
    <source>
        <dbReference type="SAM" id="Phobius"/>
    </source>
</evidence>
<sequence length="160" mass="17734">MAGSGCGPGKPLRYAGGNVQIFSGSIFALTLRDDGEHAASALYVSLALFSLLPVPGFTLHARRRLIYGKQRGGTYQYEHSYDFIRGKKPVDKTTTASYSNSIWRRFPESSRSAGKSRPFGAYRQICHCRRFLFRVPVTKLQEQDSALCSSQSAYLTVSIP</sequence>
<dbReference type="Proteomes" id="UP001174934">
    <property type="component" value="Unassembled WGS sequence"/>
</dbReference>
<dbReference type="EMBL" id="JAULSR010000002">
    <property type="protein sequence ID" value="KAK0629645.1"/>
    <property type="molecule type" value="Genomic_DNA"/>
</dbReference>
<feature type="transmembrane region" description="Helical" evidence="1">
    <location>
        <begin position="41"/>
        <end position="61"/>
    </location>
</feature>
<dbReference type="AlphaFoldDB" id="A0AA40C951"/>
<gene>
    <name evidence="2" type="ORF">B0T17DRAFT_506174</name>
</gene>
<organism evidence="2 3">
    <name type="scientific">Bombardia bombarda</name>
    <dbReference type="NCBI Taxonomy" id="252184"/>
    <lineage>
        <taxon>Eukaryota</taxon>
        <taxon>Fungi</taxon>
        <taxon>Dikarya</taxon>
        <taxon>Ascomycota</taxon>
        <taxon>Pezizomycotina</taxon>
        <taxon>Sordariomycetes</taxon>
        <taxon>Sordariomycetidae</taxon>
        <taxon>Sordariales</taxon>
        <taxon>Lasiosphaeriaceae</taxon>
        <taxon>Bombardia</taxon>
    </lineage>
</organism>
<proteinExistence type="predicted"/>
<keyword evidence="3" id="KW-1185">Reference proteome</keyword>
<evidence type="ECO:0000313" key="3">
    <source>
        <dbReference type="Proteomes" id="UP001174934"/>
    </source>
</evidence>
<evidence type="ECO:0000313" key="2">
    <source>
        <dbReference type="EMBL" id="KAK0629645.1"/>
    </source>
</evidence>